<reference evidence="2 3" key="1">
    <citation type="submission" date="2021-01" db="EMBL/GenBank/DDBJ databases">
        <title>Genome public.</title>
        <authorList>
            <person name="Liu C."/>
            <person name="Sun Q."/>
        </authorList>
    </citation>
    <scope>NUCLEOTIDE SEQUENCE [LARGE SCALE GENOMIC DNA]</scope>
    <source>
        <strain evidence="2 3">YIM B02515</strain>
    </source>
</reference>
<dbReference type="RefSeq" id="WP_202748367.1">
    <property type="nucleotide sequence ID" value="NZ_JAESWC010000002.1"/>
</dbReference>
<feature type="transmembrane region" description="Helical" evidence="1">
    <location>
        <begin position="20"/>
        <end position="40"/>
    </location>
</feature>
<dbReference type="EMBL" id="JAESWC010000002">
    <property type="protein sequence ID" value="MBL4935777.1"/>
    <property type="molecule type" value="Genomic_DNA"/>
</dbReference>
<proteinExistence type="predicted"/>
<evidence type="ECO:0000313" key="2">
    <source>
        <dbReference type="EMBL" id="MBL4935777.1"/>
    </source>
</evidence>
<sequence length="88" mass="10021">MKNIWGKKLVRFFHNVRVGFNRLFIAIGIIAVGTALLSVYSVFKFVNTMQWAYKVNPEAITVSLLALIFIPLISYGLERGIANYIQNK</sequence>
<feature type="transmembrane region" description="Helical" evidence="1">
    <location>
        <begin position="60"/>
        <end position="77"/>
    </location>
</feature>
<dbReference type="Proteomes" id="UP000632377">
    <property type="component" value="Unassembled WGS sequence"/>
</dbReference>
<evidence type="ECO:0008006" key="4">
    <source>
        <dbReference type="Google" id="ProtNLM"/>
    </source>
</evidence>
<keyword evidence="1" id="KW-1133">Transmembrane helix</keyword>
<protein>
    <recommendedName>
        <fullName evidence="4">ABC transporter permease</fullName>
    </recommendedName>
</protein>
<keyword evidence="1" id="KW-0812">Transmembrane</keyword>
<comment type="caution">
    <text evidence="2">The sequence shown here is derived from an EMBL/GenBank/DDBJ whole genome shotgun (WGS) entry which is preliminary data.</text>
</comment>
<name>A0ABS1T8W4_9CLOT</name>
<keyword evidence="1" id="KW-0472">Membrane</keyword>
<gene>
    <name evidence="2" type="ORF">JK636_08400</name>
</gene>
<evidence type="ECO:0000313" key="3">
    <source>
        <dbReference type="Proteomes" id="UP000632377"/>
    </source>
</evidence>
<evidence type="ECO:0000256" key="1">
    <source>
        <dbReference type="SAM" id="Phobius"/>
    </source>
</evidence>
<keyword evidence="3" id="KW-1185">Reference proteome</keyword>
<organism evidence="2 3">
    <name type="scientific">Clostridium rhizosphaerae</name>
    <dbReference type="NCBI Taxonomy" id="2803861"/>
    <lineage>
        <taxon>Bacteria</taxon>
        <taxon>Bacillati</taxon>
        <taxon>Bacillota</taxon>
        <taxon>Clostridia</taxon>
        <taxon>Eubacteriales</taxon>
        <taxon>Clostridiaceae</taxon>
        <taxon>Clostridium</taxon>
    </lineage>
</organism>
<accession>A0ABS1T8W4</accession>